<comment type="caution">
    <text evidence="2">The sequence shown here is derived from an EMBL/GenBank/DDBJ whole genome shotgun (WGS) entry which is preliminary data.</text>
</comment>
<gene>
    <name evidence="2" type="ORF">EYF80_062415</name>
</gene>
<feature type="region of interest" description="Disordered" evidence="1">
    <location>
        <begin position="1"/>
        <end position="68"/>
    </location>
</feature>
<name>A0A4Z2EFG5_9TELE</name>
<keyword evidence="3" id="KW-1185">Reference proteome</keyword>
<proteinExistence type="predicted"/>
<evidence type="ECO:0000256" key="1">
    <source>
        <dbReference type="SAM" id="MobiDB-lite"/>
    </source>
</evidence>
<accession>A0A4Z2EFG5</accession>
<dbReference type="Proteomes" id="UP000314294">
    <property type="component" value="Unassembled WGS sequence"/>
</dbReference>
<feature type="compositionally biased region" description="Basic and acidic residues" evidence="1">
    <location>
        <begin position="16"/>
        <end position="30"/>
    </location>
</feature>
<reference evidence="2 3" key="1">
    <citation type="submission" date="2019-03" db="EMBL/GenBank/DDBJ databases">
        <title>First draft genome of Liparis tanakae, snailfish: a comprehensive survey of snailfish specific genes.</title>
        <authorList>
            <person name="Kim W."/>
            <person name="Song I."/>
            <person name="Jeong J.-H."/>
            <person name="Kim D."/>
            <person name="Kim S."/>
            <person name="Ryu S."/>
            <person name="Song J.Y."/>
            <person name="Lee S.K."/>
        </authorList>
    </citation>
    <scope>NUCLEOTIDE SEQUENCE [LARGE SCALE GENOMIC DNA]</scope>
    <source>
        <tissue evidence="2">Muscle</tissue>
    </source>
</reference>
<feature type="compositionally biased region" description="Pro residues" evidence="1">
    <location>
        <begin position="46"/>
        <end position="61"/>
    </location>
</feature>
<dbReference type="AlphaFoldDB" id="A0A4Z2EFG5"/>
<dbReference type="EMBL" id="SRLO01008302">
    <property type="protein sequence ID" value="TNN27441.1"/>
    <property type="molecule type" value="Genomic_DNA"/>
</dbReference>
<evidence type="ECO:0000313" key="3">
    <source>
        <dbReference type="Proteomes" id="UP000314294"/>
    </source>
</evidence>
<sequence length="107" mass="11549">MADTLSDFEVGAPGEVTERRPGKGSVDRRARNVSLHLPILSQAPRATPPRATPPRAPPPRVPSSHWSINQHKMSRCWTPTRIIIRDLGNTVGTVGAGLRARETTGGP</sequence>
<protein>
    <submittedName>
        <fullName evidence="2">Uncharacterized protein</fullName>
    </submittedName>
</protein>
<evidence type="ECO:0000313" key="2">
    <source>
        <dbReference type="EMBL" id="TNN27441.1"/>
    </source>
</evidence>
<organism evidence="2 3">
    <name type="scientific">Liparis tanakae</name>
    <name type="common">Tanaka's snailfish</name>
    <dbReference type="NCBI Taxonomy" id="230148"/>
    <lineage>
        <taxon>Eukaryota</taxon>
        <taxon>Metazoa</taxon>
        <taxon>Chordata</taxon>
        <taxon>Craniata</taxon>
        <taxon>Vertebrata</taxon>
        <taxon>Euteleostomi</taxon>
        <taxon>Actinopterygii</taxon>
        <taxon>Neopterygii</taxon>
        <taxon>Teleostei</taxon>
        <taxon>Neoteleostei</taxon>
        <taxon>Acanthomorphata</taxon>
        <taxon>Eupercaria</taxon>
        <taxon>Perciformes</taxon>
        <taxon>Cottioidei</taxon>
        <taxon>Cottales</taxon>
        <taxon>Liparidae</taxon>
        <taxon>Liparis</taxon>
    </lineage>
</organism>